<organism evidence="1 2">
    <name type="scientific">Ancylobacter tetraedralis</name>
    <dbReference type="NCBI Taxonomy" id="217068"/>
    <lineage>
        <taxon>Bacteria</taxon>
        <taxon>Pseudomonadati</taxon>
        <taxon>Pseudomonadota</taxon>
        <taxon>Alphaproteobacteria</taxon>
        <taxon>Hyphomicrobiales</taxon>
        <taxon>Xanthobacteraceae</taxon>
        <taxon>Ancylobacter</taxon>
    </lineage>
</organism>
<evidence type="ECO:0000313" key="2">
    <source>
        <dbReference type="Proteomes" id="UP000533469"/>
    </source>
</evidence>
<gene>
    <name evidence="1" type="ORF">FHS55_002156</name>
</gene>
<dbReference type="RefSeq" id="WP_183189716.1">
    <property type="nucleotide sequence ID" value="NZ_JACICD010000003.1"/>
</dbReference>
<proteinExistence type="predicted"/>
<dbReference type="AlphaFoldDB" id="A0A839ZA06"/>
<reference evidence="1 2" key="1">
    <citation type="submission" date="2020-08" db="EMBL/GenBank/DDBJ databases">
        <title>Genomic Encyclopedia of Type Strains, Phase IV (KMG-IV): sequencing the most valuable type-strain genomes for metagenomic binning, comparative biology and taxonomic classification.</title>
        <authorList>
            <person name="Goeker M."/>
        </authorList>
    </citation>
    <scope>NUCLEOTIDE SEQUENCE [LARGE SCALE GENOMIC DNA]</scope>
    <source>
        <strain evidence="1 2">DSM 5895</strain>
    </source>
</reference>
<keyword evidence="2" id="KW-1185">Reference proteome</keyword>
<dbReference type="Proteomes" id="UP000533469">
    <property type="component" value="Unassembled WGS sequence"/>
</dbReference>
<comment type="caution">
    <text evidence="1">The sequence shown here is derived from an EMBL/GenBank/DDBJ whole genome shotgun (WGS) entry which is preliminary data.</text>
</comment>
<evidence type="ECO:0000313" key="1">
    <source>
        <dbReference type="EMBL" id="MBB3771557.1"/>
    </source>
</evidence>
<sequence length="181" mass="19484">MDSSDPASQQAIVASFFGRHDISVRFAEHLPLFPRLGLALSLGFALRAADYQTHAPGRRNLGRWQVGEMTYPERDWQPAFVTAAQIALRLDEICLRRDPARLPTDRMAVLFLAAERDSIPCDADFLAREGYPAAVIAEYAGEAAALAAAITAAGRAYIRAAAALDRAALDEPASTLTGEAA</sequence>
<accession>A0A839ZA06</accession>
<protein>
    <submittedName>
        <fullName evidence="1">Uncharacterized protein</fullName>
    </submittedName>
</protein>
<name>A0A839ZA06_9HYPH</name>
<dbReference type="EMBL" id="JACICD010000003">
    <property type="protein sequence ID" value="MBB3771557.1"/>
    <property type="molecule type" value="Genomic_DNA"/>
</dbReference>